<gene>
    <name evidence="2" type="ORF">SAMN02982985_02289</name>
</gene>
<feature type="transmembrane region" description="Helical" evidence="1">
    <location>
        <begin position="64"/>
        <end position="88"/>
    </location>
</feature>
<name>A0A1I4M798_9BURK</name>
<evidence type="ECO:0000313" key="2">
    <source>
        <dbReference type="EMBL" id="SFL99060.1"/>
    </source>
</evidence>
<keyword evidence="1" id="KW-0812">Transmembrane</keyword>
<sequence>MPLQYISGLSSRRRNRQSDLHLGCLLAFVAGAVNAGGFLAIGQYTSHMTGIVSSMADELALGHFSLALAALAAWLAFLAGAASTALMINWARRKRLRSEYALSLMVEASLLLAFGVAGTYLSELGDILAPVTVLLLCFIMGLQNAIITKASGATIRTTHVTGLSTDMGIELGKLFYYNHLQLPELQVRANRIKLRVHTLLIGFFFIGGVSGALGFKHVGFSATIFPAALLAVMAVGPILHDLRLRWRLKRQHS</sequence>
<evidence type="ECO:0000313" key="3">
    <source>
        <dbReference type="Proteomes" id="UP000199470"/>
    </source>
</evidence>
<keyword evidence="3" id="KW-1185">Reference proteome</keyword>
<dbReference type="RefSeq" id="WP_093387598.1">
    <property type="nucleotide sequence ID" value="NZ_FOTW01000010.1"/>
</dbReference>
<dbReference type="InterPro" id="IPR010699">
    <property type="entry name" value="DUF1275"/>
</dbReference>
<feature type="transmembrane region" description="Helical" evidence="1">
    <location>
        <begin position="127"/>
        <end position="147"/>
    </location>
</feature>
<reference evidence="2 3" key="1">
    <citation type="submission" date="2016-10" db="EMBL/GenBank/DDBJ databases">
        <authorList>
            <person name="de Groot N.N."/>
        </authorList>
    </citation>
    <scope>NUCLEOTIDE SEQUENCE [LARGE SCALE GENOMIC DNA]</scope>
    <source>
        <strain evidence="2 3">ATCC 43154</strain>
    </source>
</reference>
<feature type="transmembrane region" description="Helical" evidence="1">
    <location>
        <begin position="196"/>
        <end position="214"/>
    </location>
</feature>
<organism evidence="2 3">
    <name type="scientific">Rugamonas rubra</name>
    <dbReference type="NCBI Taxonomy" id="758825"/>
    <lineage>
        <taxon>Bacteria</taxon>
        <taxon>Pseudomonadati</taxon>
        <taxon>Pseudomonadota</taxon>
        <taxon>Betaproteobacteria</taxon>
        <taxon>Burkholderiales</taxon>
        <taxon>Oxalobacteraceae</taxon>
        <taxon>Telluria group</taxon>
        <taxon>Rugamonas</taxon>
    </lineage>
</organism>
<dbReference type="OrthoDB" id="270162at2"/>
<protein>
    <submittedName>
        <fullName evidence="2">Uncharacterized membrane protein YoaK, UPF0700 family</fullName>
    </submittedName>
</protein>
<dbReference type="PANTHER" id="PTHR37314:SF4">
    <property type="entry name" value="UPF0700 TRANSMEMBRANE PROTEIN YOAK"/>
    <property type="match status" value="1"/>
</dbReference>
<feature type="transmembrane region" description="Helical" evidence="1">
    <location>
        <begin position="100"/>
        <end position="121"/>
    </location>
</feature>
<evidence type="ECO:0000256" key="1">
    <source>
        <dbReference type="SAM" id="Phobius"/>
    </source>
</evidence>
<dbReference type="AlphaFoldDB" id="A0A1I4M798"/>
<keyword evidence="1" id="KW-1133">Transmembrane helix</keyword>
<dbReference type="PANTHER" id="PTHR37314">
    <property type="entry name" value="SLR0142 PROTEIN"/>
    <property type="match status" value="1"/>
</dbReference>
<dbReference type="STRING" id="758825.SAMN02982985_02289"/>
<dbReference type="Proteomes" id="UP000199470">
    <property type="component" value="Unassembled WGS sequence"/>
</dbReference>
<dbReference type="EMBL" id="FOTW01000010">
    <property type="protein sequence ID" value="SFL99060.1"/>
    <property type="molecule type" value="Genomic_DNA"/>
</dbReference>
<keyword evidence="1" id="KW-0472">Membrane</keyword>
<accession>A0A1I4M798</accession>
<proteinExistence type="predicted"/>
<feature type="transmembrane region" description="Helical" evidence="1">
    <location>
        <begin position="220"/>
        <end position="240"/>
    </location>
</feature>
<dbReference type="Pfam" id="PF06912">
    <property type="entry name" value="DUF1275"/>
    <property type="match status" value="1"/>
</dbReference>
<feature type="transmembrane region" description="Helical" evidence="1">
    <location>
        <begin position="20"/>
        <end position="44"/>
    </location>
</feature>